<accession>A0A1A9A4T7</accession>
<name>A0A1A9A4T7_9ACTN</name>
<dbReference type="AlphaFoldDB" id="A0A1A9A4T7"/>
<proteinExistence type="predicted"/>
<evidence type="ECO:0000313" key="2">
    <source>
        <dbReference type="Proteomes" id="UP000199385"/>
    </source>
</evidence>
<dbReference type="InterPro" id="IPR035069">
    <property type="entry name" value="TTHA1013/TTHA0281-like"/>
</dbReference>
<dbReference type="OrthoDB" id="5772641at2"/>
<evidence type="ECO:0000313" key="1">
    <source>
        <dbReference type="EMBL" id="SBT51113.1"/>
    </source>
</evidence>
<sequence>MTYTASCVRSDGWWAISVPEVEGVFSQARRLDQVEAMAREAIALMLDVDPQSFDITVRVSG</sequence>
<reference evidence="2" key="1">
    <citation type="submission" date="2016-06" db="EMBL/GenBank/DDBJ databases">
        <authorList>
            <person name="Varghese N."/>
            <person name="Submissions Spin"/>
        </authorList>
    </citation>
    <scope>NUCLEOTIDE SEQUENCE [LARGE SCALE GENOMIC DNA]</scope>
    <source>
        <strain evidence="2">DSM 44815</strain>
    </source>
</reference>
<dbReference type="EMBL" id="LT594323">
    <property type="protein sequence ID" value="SBT51113.1"/>
    <property type="molecule type" value="Genomic_DNA"/>
</dbReference>
<gene>
    <name evidence="1" type="ORF">GA0070611_5026</name>
</gene>
<dbReference type="STRING" id="261654.GA0070611_5026"/>
<protein>
    <submittedName>
        <fullName evidence="1">Predicted nuclease of the RNAse H fold, HicB family</fullName>
    </submittedName>
</protein>
<organism evidence="1 2">
    <name type="scientific">Micromonospora auratinigra</name>
    <dbReference type="NCBI Taxonomy" id="261654"/>
    <lineage>
        <taxon>Bacteria</taxon>
        <taxon>Bacillati</taxon>
        <taxon>Actinomycetota</taxon>
        <taxon>Actinomycetes</taxon>
        <taxon>Micromonosporales</taxon>
        <taxon>Micromonosporaceae</taxon>
        <taxon>Micromonospora</taxon>
    </lineage>
</organism>
<dbReference type="Proteomes" id="UP000199385">
    <property type="component" value="Chromosome I"/>
</dbReference>
<dbReference type="RefSeq" id="WP_091669061.1">
    <property type="nucleotide sequence ID" value="NZ_LT594323.1"/>
</dbReference>
<keyword evidence="2" id="KW-1185">Reference proteome</keyword>
<dbReference type="SUPFAM" id="SSF143100">
    <property type="entry name" value="TTHA1013/TTHA0281-like"/>
    <property type="match status" value="1"/>
</dbReference>
<dbReference type="Gene3D" id="3.30.160.250">
    <property type="match status" value="1"/>
</dbReference>